<evidence type="ECO:0000256" key="1">
    <source>
        <dbReference type="SAM" id="MobiDB-lite"/>
    </source>
</evidence>
<reference evidence="3 4" key="1">
    <citation type="submission" date="2018-08" db="EMBL/GenBank/DDBJ databases">
        <title>Genomic Encyclopedia of Archaeal and Bacterial Type Strains, Phase II (KMG-II): from individual species to whole genera.</title>
        <authorList>
            <person name="Goeker M."/>
        </authorList>
    </citation>
    <scope>NUCLEOTIDE SEQUENCE [LARGE SCALE GENOMIC DNA]</scope>
    <source>
        <strain evidence="3 4">DSM 2261</strain>
    </source>
</reference>
<feature type="signal peptide" evidence="2">
    <location>
        <begin position="1"/>
        <end position="24"/>
    </location>
</feature>
<evidence type="ECO:0000256" key="2">
    <source>
        <dbReference type="SAM" id="SignalP"/>
    </source>
</evidence>
<gene>
    <name evidence="3" type="ORF">ATI61_104265</name>
</gene>
<name>A0ABX9K4L4_9BACT</name>
<dbReference type="EMBL" id="QUMU01000004">
    <property type="protein sequence ID" value="REG32975.1"/>
    <property type="molecule type" value="Genomic_DNA"/>
</dbReference>
<keyword evidence="2" id="KW-0732">Signal</keyword>
<dbReference type="Proteomes" id="UP000256345">
    <property type="component" value="Unassembled WGS sequence"/>
</dbReference>
<proteinExistence type="predicted"/>
<evidence type="ECO:0008006" key="5">
    <source>
        <dbReference type="Google" id="ProtNLM"/>
    </source>
</evidence>
<dbReference type="Pfam" id="PF19577">
    <property type="entry name" value="DcaP"/>
    <property type="match status" value="1"/>
</dbReference>
<dbReference type="InterPro" id="IPR045748">
    <property type="entry name" value="DcaP"/>
</dbReference>
<feature type="chain" id="PRO_5047310515" description="Porin" evidence="2">
    <location>
        <begin position="25"/>
        <end position="443"/>
    </location>
</feature>
<evidence type="ECO:0000313" key="4">
    <source>
        <dbReference type="Proteomes" id="UP000256345"/>
    </source>
</evidence>
<sequence>MRRLSRLGGVLSALLAVAGGSASAQSKDTAVPEAPETPGGVKTPESPPEQGTAPDAEPGGARPFGESPGSEPAVVDPTLTGMVMKVGPATEEDLKRGYVSFRARLKVDLNYDFRPILNEEDFAPASIPVGAEPRGPNLNFNAKQSRLFFEGGKLTLLGPLIGHISADFYGEGSSGGDFRVYEAYAIIGPLLAGRKWTTFMDLEAVPDTLDFQGPGSMLASRREVLRYGNTFGPLLVQLSLERPQPDLSLSNPDTQDARKPAPDVVGAVEWSLGKGRHVRAAGLARWLSYYETGGAAGTVLGWGGTLSGLWTWGQRGWRTSAQVHYGSGLGAYTADVAGLGLDAVVVAPGRLEAVPTFGMFAALEPKWTEHLSSSFVYGYHELFPLDAQPGGTLKRTHYLSGNLLVSPVRSVTFGAELLFGRRENKDGAGDNAVRLIFSTRVFY</sequence>
<organism evidence="3 4">
    <name type="scientific">Archangium gephyra</name>
    <dbReference type="NCBI Taxonomy" id="48"/>
    <lineage>
        <taxon>Bacteria</taxon>
        <taxon>Pseudomonadati</taxon>
        <taxon>Myxococcota</taxon>
        <taxon>Myxococcia</taxon>
        <taxon>Myxococcales</taxon>
        <taxon>Cystobacterineae</taxon>
        <taxon>Archangiaceae</taxon>
        <taxon>Archangium</taxon>
    </lineage>
</organism>
<protein>
    <recommendedName>
        <fullName evidence="5">Porin</fullName>
    </recommendedName>
</protein>
<evidence type="ECO:0000313" key="3">
    <source>
        <dbReference type="EMBL" id="REG32975.1"/>
    </source>
</evidence>
<comment type="caution">
    <text evidence="3">The sequence shown here is derived from an EMBL/GenBank/DDBJ whole genome shotgun (WGS) entry which is preliminary data.</text>
</comment>
<feature type="region of interest" description="Disordered" evidence="1">
    <location>
        <begin position="19"/>
        <end position="77"/>
    </location>
</feature>
<dbReference type="RefSeq" id="WP_156349845.1">
    <property type="nucleotide sequence ID" value="NZ_CP011509.1"/>
</dbReference>
<accession>A0ABX9K4L4</accession>
<dbReference type="SUPFAM" id="SSF56935">
    <property type="entry name" value="Porins"/>
    <property type="match status" value="1"/>
</dbReference>
<keyword evidence="4" id="KW-1185">Reference proteome</keyword>